<evidence type="ECO:0000256" key="4">
    <source>
        <dbReference type="ARBA" id="ARBA00022989"/>
    </source>
</evidence>
<dbReference type="AlphaFoldDB" id="A0A6P4FLK1"/>
<comment type="subcellular location">
    <subcellularLocation>
        <location evidence="1 8">Cell membrane</location>
        <topology evidence="1 8">Multi-pass membrane protein</topology>
    </subcellularLocation>
</comment>
<name>A0A6P4FLK1_DRORH</name>
<dbReference type="PANTHER" id="PTHR21143:SF131">
    <property type="entry name" value="GUSTATORY AND ODORANT RECEPTOR 63A-RELATED"/>
    <property type="match status" value="1"/>
</dbReference>
<dbReference type="Proteomes" id="UP001652680">
    <property type="component" value="Unassembled WGS sequence"/>
</dbReference>
<feature type="transmembrane region" description="Helical" evidence="8">
    <location>
        <begin position="46"/>
        <end position="63"/>
    </location>
</feature>
<reference evidence="11" key="2">
    <citation type="submission" date="2025-04" db="UniProtKB">
        <authorList>
            <consortium name="RefSeq"/>
        </authorList>
    </citation>
    <scope>IDENTIFICATION</scope>
</reference>
<feature type="transmembrane region" description="Helical" evidence="8">
    <location>
        <begin position="12"/>
        <end position="34"/>
    </location>
</feature>
<dbReference type="GO" id="GO:0033041">
    <property type="term" value="F:sweet taste receptor activity"/>
    <property type="evidence" value="ECO:0007669"/>
    <property type="project" value="TreeGrafter"/>
</dbReference>
<protein>
    <recommendedName>
        <fullName evidence="8">Gustatory receptor</fullName>
    </recommendedName>
</protein>
<dbReference type="InterPro" id="IPR013604">
    <property type="entry name" value="7TM_chemorcpt"/>
</dbReference>
<feature type="transmembrane region" description="Helical" evidence="8">
    <location>
        <begin position="366"/>
        <end position="384"/>
    </location>
</feature>
<dbReference type="GeneID" id="108052422"/>
<reference evidence="10" key="1">
    <citation type="journal article" date="2021" name="Elife">
        <title>Highly contiguous assemblies of 101 drosophilid genomes.</title>
        <authorList>
            <person name="Kim B.Y."/>
            <person name="Wang J.R."/>
            <person name="Miller D.E."/>
            <person name="Barmina O."/>
            <person name="Delaney E."/>
            <person name="Thompson A."/>
            <person name="Comeault A.A."/>
            <person name="Peede D."/>
            <person name="D'Agostino E.R."/>
            <person name="Pelaez J."/>
            <person name="Aguilar J.M."/>
            <person name="Haji D."/>
            <person name="Matsunaga T."/>
            <person name="Armstrong E.E."/>
            <person name="Zych M."/>
            <person name="Ogawa Y."/>
            <person name="Stamenkovic-Radak M."/>
            <person name="Jelic M."/>
            <person name="Veselinovic M.S."/>
            <person name="Tanaskovic M."/>
            <person name="Eric P."/>
            <person name="Gao J.J."/>
            <person name="Katoh T.K."/>
            <person name="Toda M.J."/>
            <person name="Watabe H."/>
            <person name="Watada M."/>
            <person name="Davis J.S."/>
            <person name="Moyle L.C."/>
            <person name="Manoli G."/>
            <person name="Bertolini E."/>
            <person name="Kostal V."/>
            <person name="Hawley R.S."/>
            <person name="Takahashi A."/>
            <person name="Jones C.D."/>
            <person name="Price D.K."/>
            <person name="Whiteman N."/>
            <person name="Kopp A."/>
            <person name="Matute D.R."/>
            <person name="Petrov D.A."/>
        </authorList>
    </citation>
    <scope>NUCLEOTIDE SEQUENCE [LARGE SCALE GENOMIC DNA]</scope>
</reference>
<evidence type="ECO:0000256" key="3">
    <source>
        <dbReference type="ARBA" id="ARBA00022692"/>
    </source>
</evidence>
<comment type="function">
    <text evidence="8">Gustatory receptor which mediates acceptance or avoidance behavior, depending on its substrates.</text>
</comment>
<keyword evidence="2 8" id="KW-1003">Cell membrane</keyword>
<proteinExistence type="inferred from homology"/>
<dbReference type="GO" id="GO:0043025">
    <property type="term" value="C:neuronal cell body"/>
    <property type="evidence" value="ECO:0007669"/>
    <property type="project" value="TreeGrafter"/>
</dbReference>
<feature type="transmembrane region" description="Helical" evidence="8">
    <location>
        <begin position="147"/>
        <end position="164"/>
    </location>
</feature>
<comment type="similarity">
    <text evidence="8">Belongs to the insect chemoreceptor superfamily. Gustatory receptor (GR) family.</text>
</comment>
<accession>A0A6P4FLK1</accession>
<keyword evidence="3 8" id="KW-0812">Transmembrane</keyword>
<keyword evidence="4 8" id="KW-1133">Transmembrane helix</keyword>
<evidence type="ECO:0000256" key="2">
    <source>
        <dbReference type="ARBA" id="ARBA00022475"/>
    </source>
</evidence>
<gene>
    <name evidence="11" type="primary">LOC108052422</name>
    <name evidence="9" type="synonym">108052422</name>
</gene>
<dbReference type="GO" id="GO:0030424">
    <property type="term" value="C:axon"/>
    <property type="evidence" value="ECO:0007669"/>
    <property type="project" value="TreeGrafter"/>
</dbReference>
<dbReference type="EnsemblMetazoa" id="XM_017134820.2">
    <property type="protein sequence ID" value="XP_016990309.1"/>
    <property type="gene ID" value="LOC108052422"/>
</dbReference>
<dbReference type="OrthoDB" id="8067175at2759"/>
<evidence type="ECO:0000256" key="7">
    <source>
        <dbReference type="ARBA" id="ARBA00023224"/>
    </source>
</evidence>
<sequence length="387" mass="45402">MFRPQCGFRQMLVYFILNSILYSSWLLGIFPFKYEPKTRRLRRSKWIIVFGIALSSSLIFLMLKHDGEAQEGEEKLDVFQRNFVLDQISLLLGIVGVLTICAMYVRTFWRSRNLEEIYNELLILEVKYFGSDFVECRKFDSFVIQKGFLIVGGVASTWLVHLGMPNQTMPIMNVLVISLVKFGTVLLSIHFHLGLAFIYRFVWLINRELLDMANYLRVNPSASFSRVRLLLKLYCKLVDLYGRLTDCYDYQTALMMVLYLAANIILSFYMIVYTISLSQMSIFVMLIMFPLALLKNFLDFWMSIAVCDLVEKTGRQTSMILKLFNDIENMNKELERSISNFALYCSHCRFKFLYCGLFHVNREMGFEMLVTSVLYLLFLVQFDFMNL</sequence>
<evidence type="ECO:0000313" key="10">
    <source>
        <dbReference type="Proteomes" id="UP001652680"/>
    </source>
</evidence>
<keyword evidence="5 8" id="KW-0472">Membrane</keyword>
<organism evidence="11">
    <name type="scientific">Drosophila rhopaloa</name>
    <name type="common">Fruit fly</name>
    <dbReference type="NCBI Taxonomy" id="1041015"/>
    <lineage>
        <taxon>Eukaryota</taxon>
        <taxon>Metazoa</taxon>
        <taxon>Ecdysozoa</taxon>
        <taxon>Arthropoda</taxon>
        <taxon>Hexapoda</taxon>
        <taxon>Insecta</taxon>
        <taxon>Pterygota</taxon>
        <taxon>Neoptera</taxon>
        <taxon>Endopterygota</taxon>
        <taxon>Diptera</taxon>
        <taxon>Brachycera</taxon>
        <taxon>Muscomorpha</taxon>
        <taxon>Ephydroidea</taxon>
        <taxon>Drosophilidae</taxon>
        <taxon>Drosophila</taxon>
        <taxon>Sophophora</taxon>
    </lineage>
</organism>
<dbReference type="RefSeq" id="XP_016990309.1">
    <property type="nucleotide sequence ID" value="XM_017134820.1"/>
</dbReference>
<evidence type="ECO:0000256" key="1">
    <source>
        <dbReference type="ARBA" id="ARBA00004651"/>
    </source>
</evidence>
<dbReference type="GO" id="GO:0007165">
    <property type="term" value="P:signal transduction"/>
    <property type="evidence" value="ECO:0007669"/>
    <property type="project" value="UniProtKB-KW"/>
</dbReference>
<feature type="transmembrane region" description="Helical" evidence="8">
    <location>
        <begin position="253"/>
        <end position="271"/>
    </location>
</feature>
<evidence type="ECO:0000256" key="5">
    <source>
        <dbReference type="ARBA" id="ARBA00023136"/>
    </source>
</evidence>
<evidence type="ECO:0000256" key="6">
    <source>
        <dbReference type="ARBA" id="ARBA00023170"/>
    </source>
</evidence>
<reference evidence="9" key="3">
    <citation type="submission" date="2025-05" db="UniProtKB">
        <authorList>
            <consortium name="EnsemblMetazoa"/>
        </authorList>
    </citation>
    <scope>IDENTIFICATION</scope>
</reference>
<feature type="transmembrane region" description="Helical" evidence="8">
    <location>
        <begin position="176"/>
        <end position="202"/>
    </location>
</feature>
<keyword evidence="7 8" id="KW-0807">Transducer</keyword>
<dbReference type="GO" id="GO:0005886">
    <property type="term" value="C:plasma membrane"/>
    <property type="evidence" value="ECO:0007669"/>
    <property type="project" value="UniProtKB-SubCell"/>
</dbReference>
<dbReference type="Pfam" id="PF08395">
    <property type="entry name" value="7tm_7"/>
    <property type="match status" value="1"/>
</dbReference>
<evidence type="ECO:0000313" key="9">
    <source>
        <dbReference type="EnsemblMetazoa" id="XP_016990309.1"/>
    </source>
</evidence>
<keyword evidence="6 8" id="KW-0675">Receptor</keyword>
<evidence type="ECO:0000313" key="11">
    <source>
        <dbReference type="RefSeq" id="XP_016990309.1"/>
    </source>
</evidence>
<dbReference type="GO" id="GO:0030425">
    <property type="term" value="C:dendrite"/>
    <property type="evidence" value="ECO:0007669"/>
    <property type="project" value="TreeGrafter"/>
</dbReference>
<evidence type="ECO:0000256" key="8">
    <source>
        <dbReference type="RuleBase" id="RU363108"/>
    </source>
</evidence>
<feature type="transmembrane region" description="Helical" evidence="8">
    <location>
        <begin position="83"/>
        <end position="105"/>
    </location>
</feature>
<keyword evidence="10" id="KW-1185">Reference proteome</keyword>
<dbReference type="PANTHER" id="PTHR21143">
    <property type="entry name" value="INVERTEBRATE GUSTATORY RECEPTOR"/>
    <property type="match status" value="1"/>
</dbReference>